<sequence length="505" mass="58848">MSLEKFYKNPKEPASFGGINALRRAVGKQVKTKDIKQWLETKDSYTLHKPARRNFKKNRVIVGGIDEQFQADLLDLQSIKQFNNGYKFLLTCIDVFSKYAWAIPLKDKTGQSILKGFQKIFKERKPKSLQTDKGTEFKNKILQKYLKTINVHFFTTNNETKASIVERFHRTLMSKLTKYFAEYNTQKYIDVIEKLIYSYNHTWHRSIKMEPYAVNIDNQAQVWKNLYNDIVEPNIKHSSFKLNDSVRISKWKDRFEKGYKNNWSREIFTIHQILPRQPIVYKLKDLKVFVTQLPSPITLDGKWEVGLAEIIYPHTWYNVNETNNMFGFDLGDGKLNTRKLSPGSYETIPDILKAMALTSHEGKINFKFNPHTKRVKIKTTDGAKVILEKGLCSMLGFQPQVIENITESSFTADPHTEFPIFYVYSDIVQPVVVGHVEAPLLRVVRISAKDGDVINVLYDRPHYVPVIRQSFQTIEIEIRLNSGNLVPFERGKVIIVLHFRMRQIL</sequence>
<dbReference type="GO" id="GO:0003676">
    <property type="term" value="F:nucleic acid binding"/>
    <property type="evidence" value="ECO:0007669"/>
    <property type="project" value="InterPro"/>
</dbReference>
<comment type="caution">
    <text evidence="2">The sequence shown here is derived from an EMBL/GenBank/DDBJ whole genome shotgun (WGS) entry which is preliminary data.</text>
</comment>
<feature type="domain" description="Integrase catalytic" evidence="1">
    <location>
        <begin position="46"/>
        <end position="219"/>
    </location>
</feature>
<keyword evidence="3" id="KW-1185">Reference proteome</keyword>
<dbReference type="EMBL" id="BPLR01014100">
    <property type="protein sequence ID" value="GIY66234.1"/>
    <property type="molecule type" value="Genomic_DNA"/>
</dbReference>
<accession>A0AAV4V892</accession>
<dbReference type="PANTHER" id="PTHR46585:SF1">
    <property type="entry name" value="CHROMO DOMAIN-CONTAINING PROTEIN"/>
    <property type="match status" value="1"/>
</dbReference>
<dbReference type="Pfam" id="PF00665">
    <property type="entry name" value="rve"/>
    <property type="match status" value="1"/>
</dbReference>
<dbReference type="InterPro" id="IPR012337">
    <property type="entry name" value="RNaseH-like_sf"/>
</dbReference>
<name>A0AAV4V892_CAEEX</name>
<dbReference type="GO" id="GO:0015074">
    <property type="term" value="P:DNA integration"/>
    <property type="evidence" value="ECO:0007669"/>
    <property type="project" value="InterPro"/>
</dbReference>
<dbReference type="PROSITE" id="PS50994">
    <property type="entry name" value="INTEGRASE"/>
    <property type="match status" value="1"/>
</dbReference>
<gene>
    <name evidence="2" type="primary">F54H12.3_21</name>
    <name evidence="2" type="ORF">CEXT_636121</name>
</gene>
<dbReference type="InterPro" id="IPR036397">
    <property type="entry name" value="RNaseH_sf"/>
</dbReference>
<protein>
    <submittedName>
        <fullName evidence="2">Uncharacterized transposon-derived protein F54H12.3</fullName>
    </submittedName>
</protein>
<organism evidence="2 3">
    <name type="scientific">Caerostris extrusa</name>
    <name type="common">Bark spider</name>
    <name type="synonym">Caerostris bankana</name>
    <dbReference type="NCBI Taxonomy" id="172846"/>
    <lineage>
        <taxon>Eukaryota</taxon>
        <taxon>Metazoa</taxon>
        <taxon>Ecdysozoa</taxon>
        <taxon>Arthropoda</taxon>
        <taxon>Chelicerata</taxon>
        <taxon>Arachnida</taxon>
        <taxon>Araneae</taxon>
        <taxon>Araneomorphae</taxon>
        <taxon>Entelegynae</taxon>
        <taxon>Araneoidea</taxon>
        <taxon>Araneidae</taxon>
        <taxon>Caerostris</taxon>
    </lineage>
</organism>
<dbReference type="Proteomes" id="UP001054945">
    <property type="component" value="Unassembled WGS sequence"/>
</dbReference>
<dbReference type="Gene3D" id="3.30.420.10">
    <property type="entry name" value="Ribonuclease H-like superfamily/Ribonuclease H"/>
    <property type="match status" value="1"/>
</dbReference>
<dbReference type="InterPro" id="IPR001584">
    <property type="entry name" value="Integrase_cat-core"/>
</dbReference>
<dbReference type="SUPFAM" id="SSF53098">
    <property type="entry name" value="Ribonuclease H-like"/>
    <property type="match status" value="1"/>
</dbReference>
<dbReference type="AlphaFoldDB" id="A0AAV4V892"/>
<dbReference type="PANTHER" id="PTHR46585">
    <property type="entry name" value="INTEGRASE CORE DOMAIN CONTAINING PROTEIN"/>
    <property type="match status" value="1"/>
</dbReference>
<proteinExistence type="predicted"/>
<evidence type="ECO:0000313" key="2">
    <source>
        <dbReference type="EMBL" id="GIY66234.1"/>
    </source>
</evidence>
<reference evidence="2 3" key="1">
    <citation type="submission" date="2021-06" db="EMBL/GenBank/DDBJ databases">
        <title>Caerostris extrusa draft genome.</title>
        <authorList>
            <person name="Kono N."/>
            <person name="Arakawa K."/>
        </authorList>
    </citation>
    <scope>NUCLEOTIDE SEQUENCE [LARGE SCALE GENOMIC DNA]</scope>
</reference>
<evidence type="ECO:0000259" key="1">
    <source>
        <dbReference type="PROSITE" id="PS50994"/>
    </source>
</evidence>
<evidence type="ECO:0000313" key="3">
    <source>
        <dbReference type="Proteomes" id="UP001054945"/>
    </source>
</evidence>